<organism evidence="4 5">
    <name type="scientific">Sphingobium phenoxybenzoativorans</name>
    <dbReference type="NCBI Taxonomy" id="1592790"/>
    <lineage>
        <taxon>Bacteria</taxon>
        <taxon>Pseudomonadati</taxon>
        <taxon>Pseudomonadota</taxon>
        <taxon>Alphaproteobacteria</taxon>
        <taxon>Sphingomonadales</taxon>
        <taxon>Sphingomonadaceae</taxon>
        <taxon>Sphingobium</taxon>
    </lineage>
</organism>
<dbReference type="PRINTS" id="PR00081">
    <property type="entry name" value="GDHRDH"/>
</dbReference>
<dbReference type="RefSeq" id="WP_212610135.1">
    <property type="nucleotide sequence ID" value="NZ_CP073910.1"/>
</dbReference>
<dbReference type="Proteomes" id="UP000681425">
    <property type="component" value="Chromosome"/>
</dbReference>
<keyword evidence="2" id="KW-0560">Oxidoreductase</keyword>
<sequence>MARLTNKIALVTGAAGGIGQGIARAMAAEGATLILADIKLEGLQSVAQEIGGEAVPLDVTSEQAWSDVARQIEERHRRLDILINNAGLVVVKPLEKMSAQEIRLQFAVNLEGPLLGCKALLPLLRSAGSPEAPASVINIASVAGLIGLGDEVAYSVSKAGVGHMARALAVEWAQHGFSIRVNAIFPGCIRTSMLEAAVEGFVREGIMPAETAWQGMRDYSVLGQIGEVSDIAMGAVYLASDEAKFVTGTSLVIDGGWVAK</sequence>
<gene>
    <name evidence="4" type="ORF">KFK14_05235</name>
</gene>
<dbReference type="InterPro" id="IPR002347">
    <property type="entry name" value="SDR_fam"/>
</dbReference>
<protein>
    <submittedName>
        <fullName evidence="4">SDR family oxidoreductase</fullName>
    </submittedName>
</protein>
<dbReference type="InterPro" id="IPR020904">
    <property type="entry name" value="Sc_DH/Rdtase_CS"/>
</dbReference>
<comment type="catalytic activity">
    <reaction evidence="3">
        <text>2,5-dichlorocyclohexa-2,5-dien-1,4-diol + NAD(+) = 2,5-dichlorohydroquinone + NADH + H(+)</text>
        <dbReference type="Rhea" id="RHEA:15741"/>
        <dbReference type="ChEBI" id="CHEBI:15378"/>
        <dbReference type="ChEBI" id="CHEBI:27545"/>
        <dbReference type="ChEBI" id="CHEBI:28975"/>
        <dbReference type="ChEBI" id="CHEBI:57540"/>
        <dbReference type="ChEBI" id="CHEBI:57945"/>
    </reaction>
</comment>
<dbReference type="KEGG" id="spph:KFK14_05235"/>
<dbReference type="PROSITE" id="PS00061">
    <property type="entry name" value="ADH_SHORT"/>
    <property type="match status" value="1"/>
</dbReference>
<dbReference type="PRINTS" id="PR00080">
    <property type="entry name" value="SDRFAMILY"/>
</dbReference>
<evidence type="ECO:0000256" key="2">
    <source>
        <dbReference type="ARBA" id="ARBA00023002"/>
    </source>
</evidence>
<dbReference type="EMBL" id="CP073910">
    <property type="protein sequence ID" value="QUT06845.1"/>
    <property type="molecule type" value="Genomic_DNA"/>
</dbReference>
<dbReference type="FunFam" id="3.40.50.720:FF:000084">
    <property type="entry name" value="Short-chain dehydrogenase reductase"/>
    <property type="match status" value="1"/>
</dbReference>
<evidence type="ECO:0000256" key="3">
    <source>
        <dbReference type="ARBA" id="ARBA00051383"/>
    </source>
</evidence>
<name>A0A975K8R6_9SPHN</name>
<dbReference type="Gene3D" id="3.40.50.720">
    <property type="entry name" value="NAD(P)-binding Rossmann-like Domain"/>
    <property type="match status" value="1"/>
</dbReference>
<accession>A0A975K8R6</accession>
<reference evidence="4" key="1">
    <citation type="submission" date="2021-04" db="EMBL/GenBank/DDBJ databases">
        <title>Isolation of p-tert-butylphenol degrading bacteria Sphingobium phenoxybenzoativorans Tas13 from active sludge.</title>
        <authorList>
            <person name="Li Y."/>
        </authorList>
    </citation>
    <scope>NUCLEOTIDE SEQUENCE</scope>
    <source>
        <strain evidence="4">Tas13</strain>
    </source>
</reference>
<dbReference type="SUPFAM" id="SSF51735">
    <property type="entry name" value="NAD(P)-binding Rossmann-fold domains"/>
    <property type="match status" value="1"/>
</dbReference>
<dbReference type="Pfam" id="PF13561">
    <property type="entry name" value="adh_short_C2"/>
    <property type="match status" value="1"/>
</dbReference>
<dbReference type="InterPro" id="IPR036291">
    <property type="entry name" value="NAD(P)-bd_dom_sf"/>
</dbReference>
<proteinExistence type="inferred from homology"/>
<evidence type="ECO:0000313" key="4">
    <source>
        <dbReference type="EMBL" id="QUT06845.1"/>
    </source>
</evidence>
<dbReference type="AlphaFoldDB" id="A0A975K8R6"/>
<dbReference type="PANTHER" id="PTHR42760:SF115">
    <property type="entry name" value="3-OXOACYL-[ACYL-CARRIER-PROTEIN] REDUCTASE FABG"/>
    <property type="match status" value="1"/>
</dbReference>
<dbReference type="PANTHER" id="PTHR42760">
    <property type="entry name" value="SHORT-CHAIN DEHYDROGENASES/REDUCTASES FAMILY MEMBER"/>
    <property type="match status" value="1"/>
</dbReference>
<evidence type="ECO:0000313" key="5">
    <source>
        <dbReference type="Proteomes" id="UP000681425"/>
    </source>
</evidence>
<evidence type="ECO:0000256" key="1">
    <source>
        <dbReference type="ARBA" id="ARBA00006484"/>
    </source>
</evidence>
<comment type="similarity">
    <text evidence="1">Belongs to the short-chain dehydrogenases/reductases (SDR) family.</text>
</comment>
<dbReference type="GO" id="GO:0016616">
    <property type="term" value="F:oxidoreductase activity, acting on the CH-OH group of donors, NAD or NADP as acceptor"/>
    <property type="evidence" value="ECO:0007669"/>
    <property type="project" value="TreeGrafter"/>
</dbReference>
<keyword evidence="5" id="KW-1185">Reference proteome</keyword>